<dbReference type="Proteomes" id="UP000274756">
    <property type="component" value="Unassembled WGS sequence"/>
</dbReference>
<evidence type="ECO:0000313" key="2">
    <source>
        <dbReference type="Proteomes" id="UP000038040"/>
    </source>
</evidence>
<dbReference type="PANTHER" id="PTHR47027">
    <property type="entry name" value="REVERSE TRANSCRIPTASE DOMAIN-CONTAINING PROTEIN"/>
    <property type="match status" value="1"/>
</dbReference>
<organism evidence="2 4">
    <name type="scientific">Dracunculus medinensis</name>
    <name type="common">Guinea worm</name>
    <dbReference type="NCBI Taxonomy" id="318479"/>
    <lineage>
        <taxon>Eukaryota</taxon>
        <taxon>Metazoa</taxon>
        <taxon>Ecdysozoa</taxon>
        <taxon>Nematoda</taxon>
        <taxon>Chromadorea</taxon>
        <taxon>Rhabditida</taxon>
        <taxon>Spirurina</taxon>
        <taxon>Dracunculoidea</taxon>
        <taxon>Dracunculidae</taxon>
        <taxon>Dracunculus</taxon>
    </lineage>
</organism>
<dbReference type="AlphaFoldDB" id="A0A0N4U996"/>
<dbReference type="PANTHER" id="PTHR47027:SF20">
    <property type="entry name" value="REVERSE TRANSCRIPTASE-LIKE PROTEIN WITH RNA-DIRECTED DNA POLYMERASE DOMAIN"/>
    <property type="match status" value="1"/>
</dbReference>
<evidence type="ECO:0000313" key="3">
    <source>
        <dbReference type="Proteomes" id="UP000274756"/>
    </source>
</evidence>
<sequence length="160" mass="18864">MLEHRFRYLQPIVTCFIDFAFDSFDRKAPWRVMECDSVPEKIIRLIKAFYELTSAQICVYGETGRLLQNKNWCPSRLRPFSYNIRLCDRLGNTACRHSRDIQISPEHRIRDLEYANDVVLFVDSYDEMQVMPNNVSETAAKIGLRVNVCKTKVFSFMHEN</sequence>
<evidence type="ECO:0000313" key="4">
    <source>
        <dbReference type="WBParaSite" id="DME_0000364601-mRNA-1"/>
    </source>
</evidence>
<reference evidence="1 3" key="2">
    <citation type="submission" date="2018-11" db="EMBL/GenBank/DDBJ databases">
        <authorList>
            <consortium name="Pathogen Informatics"/>
        </authorList>
    </citation>
    <scope>NUCLEOTIDE SEQUENCE [LARGE SCALE GENOMIC DNA]</scope>
</reference>
<dbReference type="Proteomes" id="UP000038040">
    <property type="component" value="Unplaced"/>
</dbReference>
<reference evidence="4" key="1">
    <citation type="submission" date="2017-02" db="UniProtKB">
        <authorList>
            <consortium name="WormBaseParasite"/>
        </authorList>
    </citation>
    <scope>IDENTIFICATION</scope>
</reference>
<dbReference type="WBParaSite" id="DME_0000364601-mRNA-1">
    <property type="protein sequence ID" value="DME_0000364601-mRNA-1"/>
    <property type="gene ID" value="DME_0000364601"/>
</dbReference>
<keyword evidence="3" id="KW-1185">Reference proteome</keyword>
<name>A0A0N4U996_DRAME</name>
<evidence type="ECO:0000313" key="1">
    <source>
        <dbReference type="EMBL" id="VDN57678.1"/>
    </source>
</evidence>
<accession>A0A0N4U996</accession>
<dbReference type="EMBL" id="UYYG01001162">
    <property type="protein sequence ID" value="VDN57678.1"/>
    <property type="molecule type" value="Genomic_DNA"/>
</dbReference>
<proteinExistence type="predicted"/>
<dbReference type="OrthoDB" id="410104at2759"/>
<protein>
    <submittedName>
        <fullName evidence="4">Reverse transcriptase domain-containing protein</fullName>
    </submittedName>
</protein>
<gene>
    <name evidence="1" type="ORF">DME_LOCUS7651</name>
</gene>
<dbReference type="STRING" id="318479.A0A0N4U996"/>